<dbReference type="PRINTS" id="PR00237">
    <property type="entry name" value="GPCRRHODOPSN"/>
</dbReference>
<evidence type="ECO:0000256" key="1">
    <source>
        <dbReference type="ARBA" id="ARBA00004651"/>
    </source>
</evidence>
<dbReference type="FunFam" id="1.20.1070.10:FF:000015">
    <property type="entry name" value="Olfactory receptor"/>
    <property type="match status" value="1"/>
</dbReference>
<sequence>MEIVNMSSITEFILLGLSENPKQKSSLLALFITIYLVTLLGSCLIIFLIVMNQELQTPMYFFLGNLSFVDISFISVTVPLMVAHLLTDKKSISFTGCMTQLFFFIWIAVLECLILTIMAYDRLVAITNPLRYLSILDRKTCWSLITFSWILSFLHSLLYASTISSLDYCGLNKVNEHFCDIPPLLALSCSNPASLELLVYTEGSVMAMSPFVLIMVSYLRIIKTILSIHSSSGRYRAFSTCSSHLISVGLFFVTIFVSYLQPASAGAVETNRPIALVYSILTPLLNPFIYSLRNQQVKRALRKIL</sequence>
<dbReference type="InterPro" id="IPR017452">
    <property type="entry name" value="GPCR_Rhodpsn_7TM"/>
</dbReference>
<evidence type="ECO:0000256" key="8">
    <source>
        <dbReference type="ARBA" id="ARBA00023170"/>
    </source>
</evidence>
<dbReference type="PRINTS" id="PR00245">
    <property type="entry name" value="OLFACTORYR"/>
</dbReference>
<protein>
    <recommendedName>
        <fullName evidence="11">G-protein coupled receptors family 1 profile domain-containing protein</fullName>
    </recommendedName>
</protein>
<evidence type="ECO:0000256" key="6">
    <source>
        <dbReference type="ARBA" id="ARBA00023040"/>
    </source>
</evidence>
<evidence type="ECO:0000256" key="10">
    <source>
        <dbReference type="SAM" id="Phobius"/>
    </source>
</evidence>
<dbReference type="Proteomes" id="UP000694892">
    <property type="component" value="Chromosome 8S"/>
</dbReference>
<keyword evidence="2" id="KW-1003">Cell membrane</keyword>
<evidence type="ECO:0000256" key="5">
    <source>
        <dbReference type="ARBA" id="ARBA00022989"/>
    </source>
</evidence>
<evidence type="ECO:0000256" key="3">
    <source>
        <dbReference type="ARBA" id="ARBA00022692"/>
    </source>
</evidence>
<feature type="transmembrane region" description="Helical" evidence="10">
    <location>
        <begin position="204"/>
        <end position="222"/>
    </location>
</feature>
<accession>A0A974C253</accession>
<feature type="transmembrane region" description="Helical" evidence="10">
    <location>
        <begin position="141"/>
        <end position="160"/>
    </location>
</feature>
<comment type="subcellular location">
    <subcellularLocation>
        <location evidence="1">Cell membrane</location>
        <topology evidence="1">Multi-pass membrane protein</topology>
    </subcellularLocation>
</comment>
<keyword evidence="3 10" id="KW-0812">Transmembrane</keyword>
<feature type="transmembrane region" description="Helical" evidence="10">
    <location>
        <begin position="273"/>
        <end position="292"/>
    </location>
</feature>
<dbReference type="InterPro" id="IPR000276">
    <property type="entry name" value="GPCR_Rhodpsn"/>
</dbReference>
<reference evidence="13" key="1">
    <citation type="journal article" date="2016" name="Nature">
        <title>Genome evolution in the allotetraploid frog Xenopus laevis.</title>
        <authorList>
            <person name="Session A.M."/>
            <person name="Uno Y."/>
            <person name="Kwon T."/>
            <person name="Chapman J.A."/>
            <person name="Toyoda A."/>
            <person name="Takahashi S."/>
            <person name="Fukui A."/>
            <person name="Hikosaka A."/>
            <person name="Suzuki A."/>
            <person name="Kondo M."/>
            <person name="van Heeringen S.J."/>
            <person name="Quigley I."/>
            <person name="Heinz S."/>
            <person name="Ogino H."/>
            <person name="Ochi H."/>
            <person name="Hellsten U."/>
            <person name="Lyons J.B."/>
            <person name="Simakov O."/>
            <person name="Putnam N."/>
            <person name="Stites J."/>
            <person name="Kuroki Y."/>
            <person name="Tanaka T."/>
            <person name="Michiue T."/>
            <person name="Watanabe M."/>
            <person name="Bogdanovic O."/>
            <person name="Lister R."/>
            <person name="Georgiou G."/>
            <person name="Paranjpe S.S."/>
            <person name="van Kruijsbergen I."/>
            <person name="Shu S."/>
            <person name="Carlson J."/>
            <person name="Kinoshita T."/>
            <person name="Ohta Y."/>
            <person name="Mawaribuchi S."/>
            <person name="Jenkins J."/>
            <person name="Grimwood J."/>
            <person name="Schmutz J."/>
            <person name="Mitros T."/>
            <person name="Mozaffari S.V."/>
            <person name="Suzuki Y."/>
            <person name="Haramoto Y."/>
            <person name="Yamamoto T.S."/>
            <person name="Takagi C."/>
            <person name="Heald R."/>
            <person name="Miller K."/>
            <person name="Haudenschild C."/>
            <person name="Kitzman J."/>
            <person name="Nakayama T."/>
            <person name="Izutsu Y."/>
            <person name="Robert J."/>
            <person name="Fortriede J."/>
            <person name="Burns K."/>
            <person name="Lotay V."/>
            <person name="Karimi K."/>
            <person name="Yasuoka Y."/>
            <person name="Dichmann D.S."/>
            <person name="Flajnik M.F."/>
            <person name="Houston D.W."/>
            <person name="Shendure J."/>
            <person name="DuPasquier L."/>
            <person name="Vize P.D."/>
            <person name="Zorn A.M."/>
            <person name="Ito M."/>
            <person name="Marcotte E.M."/>
            <person name="Wallingford J.B."/>
            <person name="Ito Y."/>
            <person name="Asashima M."/>
            <person name="Ueno N."/>
            <person name="Matsuda Y."/>
            <person name="Veenstra G.J."/>
            <person name="Fujiyama A."/>
            <person name="Harland R.M."/>
            <person name="Taira M."/>
            <person name="Rokhsar D.S."/>
        </authorList>
    </citation>
    <scope>NUCLEOTIDE SEQUENCE [LARGE SCALE GENOMIC DNA]</scope>
    <source>
        <strain evidence="13">J</strain>
    </source>
</reference>
<dbReference type="GO" id="GO:0004984">
    <property type="term" value="F:olfactory receptor activity"/>
    <property type="evidence" value="ECO:0007669"/>
    <property type="project" value="InterPro"/>
</dbReference>
<dbReference type="OMA" id="EGSIMAM"/>
<evidence type="ECO:0000313" key="13">
    <source>
        <dbReference type="Proteomes" id="UP000694892"/>
    </source>
</evidence>
<keyword evidence="4" id="KW-0716">Sensory transduction</keyword>
<feature type="domain" description="G-protein coupled receptors family 1 profile" evidence="11">
    <location>
        <begin position="41"/>
        <end position="290"/>
    </location>
</feature>
<gene>
    <name evidence="12" type="ORF">XELAEV_18041392mg</name>
</gene>
<evidence type="ECO:0000259" key="11">
    <source>
        <dbReference type="PROSITE" id="PS50262"/>
    </source>
</evidence>
<dbReference type="SUPFAM" id="SSF81321">
    <property type="entry name" value="Family A G protein-coupled receptor-like"/>
    <property type="match status" value="1"/>
</dbReference>
<dbReference type="EMBL" id="CM004481">
    <property type="protein sequence ID" value="OCT65153.1"/>
    <property type="molecule type" value="Genomic_DNA"/>
</dbReference>
<dbReference type="InterPro" id="IPR050516">
    <property type="entry name" value="Olfactory_GPCR"/>
</dbReference>
<evidence type="ECO:0000256" key="7">
    <source>
        <dbReference type="ARBA" id="ARBA00023136"/>
    </source>
</evidence>
<dbReference type="AlphaFoldDB" id="A0A974C253"/>
<dbReference type="PANTHER" id="PTHR26452">
    <property type="entry name" value="OLFACTORY RECEPTOR"/>
    <property type="match status" value="1"/>
</dbReference>
<feature type="transmembrane region" description="Helical" evidence="10">
    <location>
        <begin position="62"/>
        <end position="86"/>
    </location>
</feature>
<dbReference type="Pfam" id="PF13853">
    <property type="entry name" value="7tm_4"/>
    <property type="match status" value="1"/>
</dbReference>
<keyword evidence="8" id="KW-0675">Receptor</keyword>
<keyword evidence="6" id="KW-0297">G-protein coupled receptor</keyword>
<dbReference type="InterPro" id="IPR000725">
    <property type="entry name" value="Olfact_rcpt"/>
</dbReference>
<dbReference type="GO" id="GO:0005886">
    <property type="term" value="C:plasma membrane"/>
    <property type="evidence" value="ECO:0007669"/>
    <property type="project" value="UniProtKB-SubCell"/>
</dbReference>
<evidence type="ECO:0000313" key="12">
    <source>
        <dbReference type="EMBL" id="OCT65153.1"/>
    </source>
</evidence>
<organism evidence="12 13">
    <name type="scientific">Xenopus laevis</name>
    <name type="common">African clawed frog</name>
    <dbReference type="NCBI Taxonomy" id="8355"/>
    <lineage>
        <taxon>Eukaryota</taxon>
        <taxon>Metazoa</taxon>
        <taxon>Chordata</taxon>
        <taxon>Craniata</taxon>
        <taxon>Vertebrata</taxon>
        <taxon>Euteleostomi</taxon>
        <taxon>Amphibia</taxon>
        <taxon>Batrachia</taxon>
        <taxon>Anura</taxon>
        <taxon>Pipoidea</taxon>
        <taxon>Pipidae</taxon>
        <taxon>Xenopodinae</taxon>
        <taxon>Xenopus</taxon>
        <taxon>Xenopus</taxon>
    </lineage>
</organism>
<keyword evidence="5 10" id="KW-1133">Transmembrane helix</keyword>
<keyword evidence="7 10" id="KW-0472">Membrane</keyword>
<proteinExistence type="predicted"/>
<evidence type="ECO:0000256" key="2">
    <source>
        <dbReference type="ARBA" id="ARBA00022475"/>
    </source>
</evidence>
<evidence type="ECO:0000256" key="9">
    <source>
        <dbReference type="ARBA" id="ARBA00023224"/>
    </source>
</evidence>
<keyword evidence="9" id="KW-0807">Transducer</keyword>
<feature type="transmembrane region" description="Helical" evidence="10">
    <location>
        <begin position="27"/>
        <end position="50"/>
    </location>
</feature>
<dbReference type="PROSITE" id="PS50262">
    <property type="entry name" value="G_PROTEIN_RECEP_F1_2"/>
    <property type="match status" value="1"/>
</dbReference>
<feature type="transmembrane region" description="Helical" evidence="10">
    <location>
        <begin position="98"/>
        <end position="120"/>
    </location>
</feature>
<dbReference type="Gene3D" id="1.20.1070.10">
    <property type="entry name" value="Rhodopsin 7-helix transmembrane proteins"/>
    <property type="match status" value="1"/>
</dbReference>
<name>A0A974C253_XENLA</name>
<dbReference type="GO" id="GO:0004930">
    <property type="term" value="F:G protein-coupled receptor activity"/>
    <property type="evidence" value="ECO:0007669"/>
    <property type="project" value="UniProtKB-KW"/>
</dbReference>
<evidence type="ECO:0000256" key="4">
    <source>
        <dbReference type="ARBA" id="ARBA00022725"/>
    </source>
</evidence>
<feature type="transmembrane region" description="Helical" evidence="10">
    <location>
        <begin position="243"/>
        <end position="261"/>
    </location>
</feature>
<keyword evidence="4" id="KW-0552">Olfaction</keyword>